<dbReference type="Pfam" id="PF04014">
    <property type="entry name" value="MazE_antitoxin"/>
    <property type="match status" value="1"/>
</dbReference>
<dbReference type="Gene3D" id="2.10.260.10">
    <property type="match status" value="1"/>
</dbReference>
<evidence type="ECO:0000256" key="1">
    <source>
        <dbReference type="PROSITE-ProRule" id="PRU01076"/>
    </source>
</evidence>
<gene>
    <name evidence="3" type="ORF">BH747_09640</name>
</gene>
<dbReference type="SUPFAM" id="SSF89447">
    <property type="entry name" value="AbrB/MazE/MraZ-like"/>
    <property type="match status" value="1"/>
</dbReference>
<keyword evidence="1" id="KW-0238">DNA-binding</keyword>
<dbReference type="GO" id="GO:0097351">
    <property type="term" value="F:toxin sequestering activity"/>
    <property type="evidence" value="ECO:0007669"/>
    <property type="project" value="InterPro"/>
</dbReference>
<organism evidence="3 4">
    <name type="scientific">Enterococcus villorum</name>
    <dbReference type="NCBI Taxonomy" id="112904"/>
    <lineage>
        <taxon>Bacteria</taxon>
        <taxon>Bacillati</taxon>
        <taxon>Bacillota</taxon>
        <taxon>Bacilli</taxon>
        <taxon>Lactobacillales</taxon>
        <taxon>Enterococcaceae</taxon>
        <taxon>Enterococcus</taxon>
    </lineage>
</organism>
<evidence type="ECO:0000313" key="4">
    <source>
        <dbReference type="Proteomes" id="UP000192477"/>
    </source>
</evidence>
<dbReference type="InterPro" id="IPR039052">
    <property type="entry name" value="Antitox_PemI-like"/>
</dbReference>
<dbReference type="GO" id="GO:0003677">
    <property type="term" value="F:DNA binding"/>
    <property type="evidence" value="ECO:0007669"/>
    <property type="project" value="UniProtKB-UniRule"/>
</dbReference>
<dbReference type="PROSITE" id="PS51740">
    <property type="entry name" value="SPOVT_ABRB"/>
    <property type="match status" value="1"/>
</dbReference>
<protein>
    <recommendedName>
        <fullName evidence="2">SpoVT-AbrB domain-containing protein</fullName>
    </recommendedName>
</protein>
<sequence length="80" mass="8831">MQISVGKWGNSSAIRIPASVLKAIDVKPGDKLAVEIQNGKLILGKEPEDTLTFEQLFEGYSGEKFESELVELKPLGNELW</sequence>
<name>A0A1V8YN06_9ENTE</name>
<accession>A0A1V8YN06</accession>
<proteinExistence type="predicted"/>
<feature type="domain" description="SpoVT-AbrB" evidence="2">
    <location>
        <begin position="3"/>
        <end position="48"/>
    </location>
</feature>
<dbReference type="Proteomes" id="UP000192477">
    <property type="component" value="Unassembled WGS sequence"/>
</dbReference>
<dbReference type="PANTHER" id="PTHR40516:SF1">
    <property type="entry name" value="ANTITOXIN CHPS-RELATED"/>
    <property type="match status" value="1"/>
</dbReference>
<dbReference type="SMART" id="SM00966">
    <property type="entry name" value="SpoVT_AbrB"/>
    <property type="match status" value="1"/>
</dbReference>
<reference evidence="3 4" key="1">
    <citation type="journal article" date="2017" name="BMC Microbiol.">
        <title>Comparative genomics of Enterococcus spp. isolated from bovine feces.</title>
        <authorList>
            <person name="Beukers A.G."/>
            <person name="Zaheer R."/>
            <person name="Goji N."/>
            <person name="Amoako K.K."/>
            <person name="Chaves A.V."/>
            <person name="Ward M.P."/>
            <person name="McAllister T.A."/>
        </authorList>
    </citation>
    <scope>NUCLEOTIDE SEQUENCE [LARGE SCALE GENOMIC DNA]</scope>
    <source>
        <strain evidence="3 4">F1129D 143</strain>
    </source>
</reference>
<evidence type="ECO:0000259" key="2">
    <source>
        <dbReference type="PROSITE" id="PS51740"/>
    </source>
</evidence>
<comment type="caution">
    <text evidence="3">The sequence shown here is derived from an EMBL/GenBank/DDBJ whole genome shotgun (WGS) entry which is preliminary data.</text>
</comment>
<dbReference type="InterPro" id="IPR007159">
    <property type="entry name" value="SpoVT-AbrB_dom"/>
</dbReference>
<dbReference type="AlphaFoldDB" id="A0A1V8YN06"/>
<dbReference type="EMBL" id="MJEA01000010">
    <property type="protein sequence ID" value="OQO69601.1"/>
    <property type="molecule type" value="Genomic_DNA"/>
</dbReference>
<dbReference type="InterPro" id="IPR037914">
    <property type="entry name" value="SpoVT-AbrB_sf"/>
</dbReference>
<evidence type="ECO:0000313" key="3">
    <source>
        <dbReference type="EMBL" id="OQO69601.1"/>
    </source>
</evidence>
<dbReference type="STRING" id="112904.BH747_09640"/>
<dbReference type="PANTHER" id="PTHR40516">
    <property type="entry name" value="ANTITOXIN CHPS-RELATED"/>
    <property type="match status" value="1"/>
</dbReference>